<keyword evidence="8 10" id="KW-0694">RNA-binding</keyword>
<keyword evidence="6 10" id="KW-0378">Hydrolase</keyword>
<evidence type="ECO:0000256" key="6">
    <source>
        <dbReference type="ARBA" id="ARBA00022801"/>
    </source>
</evidence>
<feature type="binding site" evidence="10">
    <location>
        <position position="248"/>
    </location>
    <ligand>
        <name>Zn(2+)</name>
        <dbReference type="ChEBI" id="CHEBI:29105"/>
    </ligand>
</feature>
<dbReference type="CDD" id="cd01854">
    <property type="entry name" value="YjeQ_EngC"/>
    <property type="match status" value="1"/>
</dbReference>
<accession>A0A4Z0GV96</accession>
<keyword evidence="2 10" id="KW-0690">Ribosome biogenesis</keyword>
<dbReference type="Pfam" id="PF03193">
    <property type="entry name" value="RsgA_GTPase"/>
    <property type="match status" value="1"/>
</dbReference>
<comment type="subunit">
    <text evidence="10">Monomer. Associates with 30S ribosomal subunit, binds 16S rRNA.</text>
</comment>
<dbReference type="InterPro" id="IPR010914">
    <property type="entry name" value="RsgA_GTPase_dom"/>
</dbReference>
<dbReference type="EMBL" id="SRJD01000001">
    <property type="protein sequence ID" value="TGB00242.1"/>
    <property type="molecule type" value="Genomic_DNA"/>
</dbReference>
<protein>
    <recommendedName>
        <fullName evidence="10">Small ribosomal subunit biogenesis GTPase RsgA</fullName>
        <ecNumber evidence="10">3.6.1.-</ecNumber>
    </recommendedName>
</protein>
<dbReference type="Gene3D" id="3.40.50.300">
    <property type="entry name" value="P-loop containing nucleotide triphosphate hydrolases"/>
    <property type="match status" value="1"/>
</dbReference>
<dbReference type="GO" id="GO:0003924">
    <property type="term" value="F:GTPase activity"/>
    <property type="evidence" value="ECO:0007669"/>
    <property type="project" value="UniProtKB-UniRule"/>
</dbReference>
<evidence type="ECO:0000256" key="10">
    <source>
        <dbReference type="HAMAP-Rule" id="MF_01820"/>
    </source>
</evidence>
<evidence type="ECO:0000256" key="3">
    <source>
        <dbReference type="ARBA" id="ARBA00022723"/>
    </source>
</evidence>
<evidence type="ECO:0000313" key="13">
    <source>
        <dbReference type="EMBL" id="TGB00242.1"/>
    </source>
</evidence>
<evidence type="ECO:0000256" key="2">
    <source>
        <dbReference type="ARBA" id="ARBA00022517"/>
    </source>
</evidence>
<evidence type="ECO:0000259" key="11">
    <source>
        <dbReference type="PROSITE" id="PS50936"/>
    </source>
</evidence>
<evidence type="ECO:0000256" key="1">
    <source>
        <dbReference type="ARBA" id="ARBA00022490"/>
    </source>
</evidence>
<comment type="function">
    <text evidence="10">One of several proteins that assist in the late maturation steps of the functional core of the 30S ribosomal subunit. Helps release RbfA from mature subunits. May play a role in the assembly of ribosomal proteins into the subunit. Circularly permuted GTPase that catalyzes slow GTP hydrolysis, GTPase activity is stimulated by the 30S ribosomal subunit.</text>
</comment>
<dbReference type="CDD" id="cd04466">
    <property type="entry name" value="S1_YloQ_GTPase"/>
    <property type="match status" value="1"/>
</dbReference>
<dbReference type="Gene3D" id="2.40.50.140">
    <property type="entry name" value="Nucleic acid-binding proteins"/>
    <property type="match status" value="1"/>
</dbReference>
<dbReference type="EC" id="3.6.1.-" evidence="10"/>
<feature type="binding site" evidence="10">
    <location>
        <position position="261"/>
    </location>
    <ligand>
        <name>Zn(2+)</name>
        <dbReference type="ChEBI" id="CHEBI:29105"/>
    </ligand>
</feature>
<dbReference type="PANTHER" id="PTHR32120:SF11">
    <property type="entry name" value="SMALL RIBOSOMAL SUBUNIT BIOGENESIS GTPASE RSGA 1, MITOCHONDRIAL-RELATED"/>
    <property type="match status" value="1"/>
</dbReference>
<comment type="cofactor">
    <cofactor evidence="10">
        <name>Zn(2+)</name>
        <dbReference type="ChEBI" id="CHEBI:29105"/>
    </cofactor>
    <text evidence="10">Binds 1 zinc ion per subunit.</text>
</comment>
<reference evidence="13 14" key="1">
    <citation type="journal article" date="2015" name="Int. J. Syst. Evol. Microbiol.">
        <title>Sporolactobacillus shoreae sp. nov. and Sporolactobacillus spathodeae sp. nov., two spore-forming lactic acid bacteria isolated from tree barks in Thailand.</title>
        <authorList>
            <person name="Thamacharoensuk T."/>
            <person name="Kitahara M."/>
            <person name="Ohkuma M."/>
            <person name="Thongchul N."/>
            <person name="Tanasupawat S."/>
        </authorList>
    </citation>
    <scope>NUCLEOTIDE SEQUENCE [LARGE SCALE GENOMIC DNA]</scope>
    <source>
        <strain evidence="13 14">BK92</strain>
    </source>
</reference>
<dbReference type="GO" id="GO:0005525">
    <property type="term" value="F:GTP binding"/>
    <property type="evidence" value="ECO:0007669"/>
    <property type="project" value="UniProtKB-UniRule"/>
</dbReference>
<dbReference type="InterPro" id="IPR031944">
    <property type="entry name" value="RsgA_N"/>
</dbReference>
<dbReference type="Proteomes" id="UP000298347">
    <property type="component" value="Unassembled WGS sequence"/>
</dbReference>
<keyword evidence="5 10" id="KW-0547">Nucleotide-binding</keyword>
<dbReference type="GO" id="GO:0046872">
    <property type="term" value="F:metal ion binding"/>
    <property type="evidence" value="ECO:0007669"/>
    <property type="project" value="UniProtKB-KW"/>
</dbReference>
<dbReference type="GO" id="GO:0042274">
    <property type="term" value="P:ribosomal small subunit biogenesis"/>
    <property type="evidence" value="ECO:0007669"/>
    <property type="project" value="UniProtKB-UniRule"/>
</dbReference>
<feature type="binding site" evidence="10">
    <location>
        <begin position="112"/>
        <end position="115"/>
    </location>
    <ligand>
        <name>GTP</name>
        <dbReference type="ChEBI" id="CHEBI:37565"/>
    </ligand>
</feature>
<evidence type="ECO:0000256" key="8">
    <source>
        <dbReference type="ARBA" id="ARBA00022884"/>
    </source>
</evidence>
<dbReference type="PROSITE" id="PS50936">
    <property type="entry name" value="ENGC_GTPASE"/>
    <property type="match status" value="1"/>
</dbReference>
<feature type="binding site" evidence="10">
    <location>
        <position position="255"/>
    </location>
    <ligand>
        <name>Zn(2+)</name>
        <dbReference type="ChEBI" id="CHEBI:29105"/>
    </ligand>
</feature>
<dbReference type="PANTHER" id="PTHR32120">
    <property type="entry name" value="SMALL RIBOSOMAL SUBUNIT BIOGENESIS GTPASE RSGA"/>
    <property type="match status" value="1"/>
</dbReference>
<comment type="similarity">
    <text evidence="10">Belongs to the TRAFAC class YlqF/YawG GTPase family. RsgA subfamily.</text>
</comment>
<keyword evidence="3 10" id="KW-0479">Metal-binding</keyword>
<feature type="domain" description="CP-type G" evidence="12">
    <location>
        <begin position="63"/>
        <end position="224"/>
    </location>
</feature>
<dbReference type="InterPro" id="IPR012340">
    <property type="entry name" value="NA-bd_OB-fold"/>
</dbReference>
<dbReference type="RefSeq" id="WP_135346888.1">
    <property type="nucleotide sequence ID" value="NZ_SRJD01000001.1"/>
</dbReference>
<evidence type="ECO:0000256" key="5">
    <source>
        <dbReference type="ARBA" id="ARBA00022741"/>
    </source>
</evidence>
<feature type="domain" description="EngC GTPase" evidence="11">
    <location>
        <begin position="72"/>
        <end position="222"/>
    </location>
</feature>
<evidence type="ECO:0000313" key="14">
    <source>
        <dbReference type="Proteomes" id="UP000298347"/>
    </source>
</evidence>
<organism evidence="13 14">
    <name type="scientific">Sporolactobacillus shoreae</name>
    <dbReference type="NCBI Taxonomy" id="1465501"/>
    <lineage>
        <taxon>Bacteria</taxon>
        <taxon>Bacillati</taxon>
        <taxon>Bacillota</taxon>
        <taxon>Bacilli</taxon>
        <taxon>Bacillales</taxon>
        <taxon>Sporolactobacillaceae</taxon>
        <taxon>Sporolactobacillus</taxon>
    </lineage>
</organism>
<proteinExistence type="inferred from homology"/>
<evidence type="ECO:0000256" key="7">
    <source>
        <dbReference type="ARBA" id="ARBA00022833"/>
    </source>
</evidence>
<keyword evidence="1 10" id="KW-0963">Cytoplasm</keyword>
<dbReference type="GO" id="GO:0019843">
    <property type="term" value="F:rRNA binding"/>
    <property type="evidence" value="ECO:0007669"/>
    <property type="project" value="UniProtKB-KW"/>
</dbReference>
<dbReference type="HAMAP" id="MF_01820">
    <property type="entry name" value="GTPase_RsgA"/>
    <property type="match status" value="1"/>
</dbReference>
<keyword evidence="7 10" id="KW-0862">Zinc</keyword>
<dbReference type="InterPro" id="IPR027417">
    <property type="entry name" value="P-loop_NTPase"/>
</dbReference>
<keyword evidence="4 10" id="KW-0699">rRNA-binding</keyword>
<dbReference type="Gene3D" id="1.10.40.50">
    <property type="entry name" value="Probable gtpase engc, domain 3"/>
    <property type="match status" value="1"/>
</dbReference>
<dbReference type="InterPro" id="IPR030378">
    <property type="entry name" value="G_CP_dom"/>
</dbReference>
<dbReference type="NCBIfam" id="TIGR00157">
    <property type="entry name" value="ribosome small subunit-dependent GTPase A"/>
    <property type="match status" value="1"/>
</dbReference>
<feature type="binding site" evidence="10">
    <location>
        <position position="253"/>
    </location>
    <ligand>
        <name>Zn(2+)</name>
        <dbReference type="ChEBI" id="CHEBI:29105"/>
    </ligand>
</feature>
<name>A0A4Z0GV96_9BACL</name>
<comment type="subcellular location">
    <subcellularLocation>
        <location evidence="10">Cytoplasm</location>
    </subcellularLocation>
</comment>
<dbReference type="SUPFAM" id="SSF50249">
    <property type="entry name" value="Nucleic acid-binding proteins"/>
    <property type="match status" value="1"/>
</dbReference>
<evidence type="ECO:0000256" key="9">
    <source>
        <dbReference type="ARBA" id="ARBA00023134"/>
    </source>
</evidence>
<gene>
    <name evidence="10 13" type="primary">rsgA</name>
    <name evidence="13" type="ORF">E4665_00795</name>
</gene>
<keyword evidence="14" id="KW-1185">Reference proteome</keyword>
<dbReference type="OrthoDB" id="9809485at2"/>
<sequence>MPEGTIIKALSGYYYVKDGDDQIQCRARGIFRKRKVTPLVGDRVVYEAENPKDGYIMSIRPRRNFLNRPPVANVDQAVLVFSVKEPVFDGQLLDRFLVHVESHGIRPIICLSKWDLLDVPERDQIRRKMEHYTEIGYSVIYTSSVLHFGLEKVMSSLDGTITVITGQSGVGKSSLLNGLNHNLKIDTQEISQALGRGKHTTRHVELLPVGMGSYIADTPGFSSLDFSEITLVDLEGCFPEFVRLHDSCRFRGCTHTAEPGCAVKEAVADGTLDKERYAHYCFFFQEIQNRKKQY</sequence>
<comment type="caution">
    <text evidence="13">The sequence shown here is derived from an EMBL/GenBank/DDBJ whole genome shotgun (WGS) entry which is preliminary data.</text>
</comment>
<dbReference type="Pfam" id="PF16745">
    <property type="entry name" value="RsgA_N"/>
    <property type="match status" value="1"/>
</dbReference>
<dbReference type="GO" id="GO:0005737">
    <property type="term" value="C:cytoplasm"/>
    <property type="evidence" value="ECO:0007669"/>
    <property type="project" value="UniProtKB-SubCell"/>
</dbReference>
<evidence type="ECO:0000256" key="4">
    <source>
        <dbReference type="ARBA" id="ARBA00022730"/>
    </source>
</evidence>
<dbReference type="AlphaFoldDB" id="A0A4Z0GV96"/>
<dbReference type="SUPFAM" id="SSF52540">
    <property type="entry name" value="P-loop containing nucleoside triphosphate hydrolases"/>
    <property type="match status" value="1"/>
</dbReference>
<dbReference type="InterPro" id="IPR004881">
    <property type="entry name" value="Ribosome_biogen_GTPase_RsgA"/>
</dbReference>
<dbReference type="PROSITE" id="PS51721">
    <property type="entry name" value="G_CP"/>
    <property type="match status" value="1"/>
</dbReference>
<keyword evidence="9 10" id="KW-0342">GTP-binding</keyword>
<evidence type="ECO:0000259" key="12">
    <source>
        <dbReference type="PROSITE" id="PS51721"/>
    </source>
</evidence>
<feature type="binding site" evidence="10">
    <location>
        <begin position="166"/>
        <end position="174"/>
    </location>
    <ligand>
        <name>GTP</name>
        <dbReference type="ChEBI" id="CHEBI:37565"/>
    </ligand>
</feature>